<evidence type="ECO:0000256" key="3">
    <source>
        <dbReference type="ARBA" id="ARBA00024344"/>
    </source>
</evidence>
<dbReference type="PANTHER" id="PTHR39183:SF1">
    <property type="entry name" value="SPORE COAT PROTEIN F-LIKE PROTEIN YHCQ"/>
    <property type="match status" value="1"/>
</dbReference>
<sequence>MGLLDELFGDNNVTNATLGDKDIASDMLKDSKFAVTSLAMMVTEISNPEVRTTLAKQLTSSVQMHQRLSDMLIHKEWYKPYASPQQQLSQDVHMTQNAIR</sequence>
<dbReference type="InterPro" id="IPR012347">
    <property type="entry name" value="Ferritin-like"/>
</dbReference>
<comment type="subcellular location">
    <subcellularLocation>
        <location evidence="2">Spore coat</location>
    </subcellularLocation>
</comment>
<evidence type="ECO:0000256" key="1">
    <source>
        <dbReference type="ARBA" id="ARBA00022969"/>
    </source>
</evidence>
<dbReference type="RefSeq" id="WP_093793435.1">
    <property type="nucleotide sequence ID" value="NZ_CP155571.1"/>
</dbReference>
<dbReference type="Proteomes" id="UP000216052">
    <property type="component" value="Chromosome"/>
</dbReference>
<evidence type="ECO:0008006" key="6">
    <source>
        <dbReference type="Google" id="ProtNLM"/>
    </source>
</evidence>
<protein>
    <recommendedName>
        <fullName evidence="6">Spore coat protein F</fullName>
    </recommendedName>
</protein>
<accession>A0ABZ3JBT5</accession>
<dbReference type="PANTHER" id="PTHR39183">
    <property type="entry name" value="SPORE COAT PROTEIN F-LIKE PROTEIN YHCQ"/>
    <property type="match status" value="1"/>
</dbReference>
<evidence type="ECO:0000313" key="5">
    <source>
        <dbReference type="Proteomes" id="UP000216052"/>
    </source>
</evidence>
<comment type="similarity">
    <text evidence="3">Belongs to the CotF family.</text>
</comment>
<reference evidence="4" key="1">
    <citation type="submission" date="2024-05" db="EMBL/GenBank/DDBJ databases">
        <title>Isolation and characterization of Sporomusa carbonis sp. nov., a carboxydotrophic hydrogenogen in the genus of Sporomusa isolated from a charcoal burning pile.</title>
        <authorList>
            <person name="Boeer T."/>
            <person name="Rosenbaum F."/>
            <person name="Eysell L."/>
            <person name="Mueller V."/>
            <person name="Daniel R."/>
            <person name="Poehlein A."/>
        </authorList>
    </citation>
    <scope>NUCLEOTIDE SEQUENCE [LARGE SCALE GENOMIC DNA]</scope>
    <source>
        <strain evidence="4">DSM 3132</strain>
    </source>
</reference>
<gene>
    <name evidence="4" type="ORF">SPACI_055700</name>
</gene>
<proteinExistence type="inferred from homology"/>
<organism evidence="4 5">
    <name type="scientific">Sporomusa acidovorans (strain ATCC 49682 / DSM 3132 / Mol)</name>
    <dbReference type="NCBI Taxonomy" id="1123286"/>
    <lineage>
        <taxon>Bacteria</taxon>
        <taxon>Bacillati</taxon>
        <taxon>Bacillota</taxon>
        <taxon>Negativicutes</taxon>
        <taxon>Selenomonadales</taxon>
        <taxon>Sporomusaceae</taxon>
        <taxon>Sporomusa</taxon>
    </lineage>
</organism>
<dbReference type="Pfam" id="PF07875">
    <property type="entry name" value="Coat_F"/>
    <property type="match status" value="1"/>
</dbReference>
<dbReference type="Gene3D" id="1.20.1260.10">
    <property type="match status" value="1"/>
</dbReference>
<dbReference type="InterPro" id="IPR012851">
    <property type="entry name" value="Spore_coat_CotF-like"/>
</dbReference>
<keyword evidence="1" id="KW-0749">Sporulation</keyword>
<evidence type="ECO:0000313" key="4">
    <source>
        <dbReference type="EMBL" id="XFO75449.1"/>
    </source>
</evidence>
<keyword evidence="5" id="KW-1185">Reference proteome</keyword>
<evidence type="ECO:0000256" key="2">
    <source>
        <dbReference type="ARBA" id="ARBA00024325"/>
    </source>
</evidence>
<dbReference type="EMBL" id="CP155571">
    <property type="protein sequence ID" value="XFO75449.1"/>
    <property type="molecule type" value="Genomic_DNA"/>
</dbReference>
<name>A0ABZ3JBT5_SPOA4</name>